<feature type="domain" description="AB hydrolase-1" evidence="1">
    <location>
        <begin position="69"/>
        <end position="299"/>
    </location>
</feature>
<accession>A0ABS0CUJ0</accession>
<dbReference type="PRINTS" id="PR00412">
    <property type="entry name" value="EPOXHYDRLASE"/>
</dbReference>
<dbReference type="Proteomes" id="UP000702209">
    <property type="component" value="Unassembled WGS sequence"/>
</dbReference>
<comment type="caution">
    <text evidence="2">The sequence shown here is derived from an EMBL/GenBank/DDBJ whole genome shotgun (WGS) entry which is preliminary data.</text>
</comment>
<dbReference type="PANTHER" id="PTHR46438">
    <property type="entry name" value="ALPHA/BETA-HYDROLASES SUPERFAMILY PROTEIN"/>
    <property type="match status" value="1"/>
</dbReference>
<evidence type="ECO:0000313" key="3">
    <source>
        <dbReference type="Proteomes" id="UP000702209"/>
    </source>
</evidence>
<sequence>MRISTWARRLALGLTTVVATLLAIALPGAYAWNPPGSPDRPAYLDRIDSRYADTDLARFHYTVTGQGSPVVLIAGGGLWQYSWRDVIPALARNHTVYAVDLPSQGYTELRRPGFAFDLPAMAEAIGTFFDAVGLNHAALVGHSWGGAWSLYFAEQHPERVDRLALLDSPGLNAEKAPVTPLFQTPILGELATKLTTRDFYADSIRGTFHHKDLVTDEMIDELWPPFSRPDNRDGFLALWRNLDYRLTDADLAKVSAPTLVLWGGADEWLPATQAERLAARIPNATATVLPGCGHTVHEDCPSETIPLIENFLS</sequence>
<dbReference type="SUPFAM" id="SSF53474">
    <property type="entry name" value="alpha/beta-Hydrolases"/>
    <property type="match status" value="1"/>
</dbReference>
<keyword evidence="3" id="KW-1185">Reference proteome</keyword>
<dbReference type="EMBL" id="JADLQX010000017">
    <property type="protein sequence ID" value="MBF6300279.1"/>
    <property type="molecule type" value="Genomic_DNA"/>
</dbReference>
<organism evidence="2 3">
    <name type="scientific">Nocardia amamiensis</name>
    <dbReference type="NCBI Taxonomy" id="404578"/>
    <lineage>
        <taxon>Bacteria</taxon>
        <taxon>Bacillati</taxon>
        <taxon>Actinomycetota</taxon>
        <taxon>Actinomycetes</taxon>
        <taxon>Mycobacteriales</taxon>
        <taxon>Nocardiaceae</taxon>
        <taxon>Nocardia</taxon>
    </lineage>
</organism>
<dbReference type="PANTHER" id="PTHR46438:SF11">
    <property type="entry name" value="LIPASE-RELATED"/>
    <property type="match status" value="1"/>
</dbReference>
<keyword evidence="2" id="KW-0378">Hydrolase</keyword>
<dbReference type="InterPro" id="IPR000639">
    <property type="entry name" value="Epox_hydrolase-like"/>
</dbReference>
<dbReference type="PRINTS" id="PR00111">
    <property type="entry name" value="ABHYDROLASE"/>
</dbReference>
<gene>
    <name evidence="2" type="ORF">IU459_22425</name>
</gene>
<dbReference type="GO" id="GO:0016787">
    <property type="term" value="F:hydrolase activity"/>
    <property type="evidence" value="ECO:0007669"/>
    <property type="project" value="UniProtKB-KW"/>
</dbReference>
<protein>
    <submittedName>
        <fullName evidence="2">Alpha/beta fold hydrolase</fullName>
    </submittedName>
</protein>
<dbReference type="InterPro" id="IPR029058">
    <property type="entry name" value="AB_hydrolase_fold"/>
</dbReference>
<reference evidence="2 3" key="1">
    <citation type="submission" date="2020-10" db="EMBL/GenBank/DDBJ databases">
        <title>Identification of Nocardia species via Next-generation sequencing and recognition of intraspecies genetic diversity.</title>
        <authorList>
            <person name="Li P."/>
            <person name="Li P."/>
            <person name="Lu B."/>
        </authorList>
    </citation>
    <scope>NUCLEOTIDE SEQUENCE [LARGE SCALE GENOMIC DNA]</scope>
    <source>
        <strain evidence="2 3">BJ06-0157</strain>
    </source>
</reference>
<dbReference type="Gene3D" id="3.40.50.1820">
    <property type="entry name" value="alpha/beta hydrolase"/>
    <property type="match status" value="1"/>
</dbReference>
<evidence type="ECO:0000313" key="2">
    <source>
        <dbReference type="EMBL" id="MBF6300279.1"/>
    </source>
</evidence>
<proteinExistence type="predicted"/>
<evidence type="ECO:0000259" key="1">
    <source>
        <dbReference type="Pfam" id="PF00561"/>
    </source>
</evidence>
<dbReference type="Pfam" id="PF00561">
    <property type="entry name" value="Abhydrolase_1"/>
    <property type="match status" value="1"/>
</dbReference>
<name>A0ABS0CUJ0_9NOCA</name>
<dbReference type="RefSeq" id="WP_195131525.1">
    <property type="nucleotide sequence ID" value="NZ_JADLQX010000017.1"/>
</dbReference>
<dbReference type="InterPro" id="IPR000073">
    <property type="entry name" value="AB_hydrolase_1"/>
</dbReference>